<name>A0A976IME9_BRELC</name>
<feature type="compositionally biased region" description="Basic and acidic residues" evidence="1">
    <location>
        <begin position="173"/>
        <end position="193"/>
    </location>
</feature>
<dbReference type="RefSeq" id="XP_067823950.1">
    <property type="nucleotide sequence ID" value="XM_067960092.1"/>
</dbReference>
<comment type="caution">
    <text evidence="2">The sequence shown here is derived from an EMBL/GenBank/DDBJ whole genome shotgun (WGS) entry which is preliminary data.</text>
</comment>
<dbReference type="EMBL" id="SHOA02000003">
    <property type="protein sequence ID" value="TDH74452.1"/>
    <property type="molecule type" value="Genomic_DNA"/>
</dbReference>
<proteinExistence type="predicted"/>
<reference evidence="2 3" key="1">
    <citation type="journal article" date="2021" name="Genome Biol.">
        <title>AFLAP: assembly-free linkage analysis pipeline using k-mers from genome sequencing data.</title>
        <authorList>
            <person name="Fletcher K."/>
            <person name="Zhang L."/>
            <person name="Gil J."/>
            <person name="Han R."/>
            <person name="Cavanaugh K."/>
            <person name="Michelmore R."/>
        </authorList>
    </citation>
    <scope>NUCLEOTIDE SEQUENCE [LARGE SCALE GENOMIC DNA]</scope>
    <source>
        <strain evidence="2 3">SF5</strain>
    </source>
</reference>
<feature type="compositionally biased region" description="Basic residues" evidence="1">
    <location>
        <begin position="115"/>
        <end position="133"/>
    </location>
</feature>
<gene>
    <name evidence="2" type="ORF">CCR75_001991</name>
</gene>
<evidence type="ECO:0000313" key="3">
    <source>
        <dbReference type="Proteomes" id="UP000294530"/>
    </source>
</evidence>
<dbReference type="AlphaFoldDB" id="A0A976IME9"/>
<protein>
    <submittedName>
        <fullName evidence="2">Uncharacterized protein</fullName>
    </submittedName>
</protein>
<organism evidence="2 3">
    <name type="scientific">Bremia lactucae</name>
    <name type="common">Lettuce downy mildew</name>
    <dbReference type="NCBI Taxonomy" id="4779"/>
    <lineage>
        <taxon>Eukaryota</taxon>
        <taxon>Sar</taxon>
        <taxon>Stramenopiles</taxon>
        <taxon>Oomycota</taxon>
        <taxon>Peronosporomycetes</taxon>
        <taxon>Peronosporales</taxon>
        <taxon>Peronosporaceae</taxon>
        <taxon>Bremia</taxon>
    </lineage>
</organism>
<dbReference type="OrthoDB" id="69229at2759"/>
<sequence>MSNTIQATSLVPIRASLLKPTEAERDFKRRRESYKKKIGTKTGLAAYRELIQKHMIELSLETNRELVLGGGFSSDTKAHIPKQAHRRVVDWWNFTDALKVRNRSRRMSRDDTRSQLRHSKSRSRHRCRTKRHFCTNVKDTTDRRYKSRSRSRDTKTRRLYMDDSARYSARYRRQSDSKNRDRSPDRRHMYTKS</sequence>
<feature type="region of interest" description="Disordered" evidence="1">
    <location>
        <begin position="103"/>
        <end position="193"/>
    </location>
</feature>
<evidence type="ECO:0000256" key="1">
    <source>
        <dbReference type="SAM" id="MobiDB-lite"/>
    </source>
</evidence>
<accession>A0A976IME9</accession>
<dbReference type="GeneID" id="94345763"/>
<dbReference type="KEGG" id="blac:94345763"/>
<evidence type="ECO:0000313" key="2">
    <source>
        <dbReference type="EMBL" id="TDH74452.1"/>
    </source>
</evidence>
<keyword evidence="3" id="KW-1185">Reference proteome</keyword>
<feature type="compositionally biased region" description="Basic and acidic residues" evidence="1">
    <location>
        <begin position="139"/>
        <end position="165"/>
    </location>
</feature>
<dbReference type="Proteomes" id="UP000294530">
    <property type="component" value="Unassembled WGS sequence"/>
</dbReference>